<feature type="compositionally biased region" description="Basic and acidic residues" evidence="1">
    <location>
        <begin position="606"/>
        <end position="629"/>
    </location>
</feature>
<feature type="compositionally biased region" description="Polar residues" evidence="1">
    <location>
        <begin position="389"/>
        <end position="399"/>
    </location>
</feature>
<feature type="region of interest" description="Disordered" evidence="1">
    <location>
        <begin position="383"/>
        <end position="452"/>
    </location>
</feature>
<feature type="region of interest" description="Disordered" evidence="1">
    <location>
        <begin position="1027"/>
        <end position="1070"/>
    </location>
</feature>
<proteinExistence type="predicted"/>
<feature type="compositionally biased region" description="Polar residues" evidence="1">
    <location>
        <begin position="807"/>
        <end position="822"/>
    </location>
</feature>
<feature type="compositionally biased region" description="Polar residues" evidence="1">
    <location>
        <begin position="410"/>
        <end position="425"/>
    </location>
</feature>
<feature type="compositionally biased region" description="Basic and acidic residues" evidence="1">
    <location>
        <begin position="826"/>
        <end position="855"/>
    </location>
</feature>
<feature type="compositionally biased region" description="Basic and acidic residues" evidence="1">
    <location>
        <begin position="992"/>
        <end position="1015"/>
    </location>
</feature>
<feature type="compositionally biased region" description="Basic and acidic residues" evidence="1">
    <location>
        <begin position="661"/>
        <end position="684"/>
    </location>
</feature>
<evidence type="ECO:0000256" key="1">
    <source>
        <dbReference type="SAM" id="MobiDB-lite"/>
    </source>
</evidence>
<feature type="region of interest" description="Disordered" evidence="1">
    <location>
        <begin position="69"/>
        <end position="113"/>
    </location>
</feature>
<keyword evidence="3" id="KW-1185">Reference proteome</keyword>
<feature type="compositionally biased region" description="Basic and acidic residues" evidence="1">
    <location>
        <begin position="541"/>
        <end position="564"/>
    </location>
</feature>
<feature type="region of interest" description="Disordered" evidence="1">
    <location>
        <begin position="577"/>
        <end position="629"/>
    </location>
</feature>
<comment type="caution">
    <text evidence="2">The sequence shown here is derived from an EMBL/GenBank/DDBJ whole genome shotgun (WGS) entry which is preliminary data.</text>
</comment>
<feature type="region of interest" description="Disordered" evidence="1">
    <location>
        <begin position="757"/>
        <end position="905"/>
    </location>
</feature>
<feature type="compositionally biased region" description="Basic and acidic residues" evidence="1">
    <location>
        <begin position="757"/>
        <end position="806"/>
    </location>
</feature>
<sequence length="1197" mass="142401">MAAVSSRAGKASDSSNKMKSRYENLAAIGSFEDEDGEEAKEYAAFLREQERKCGPDGFLDSSKYTHSFQVRGKVLESKSNKPKRNEDFTGRPTPTPPKQAKPATSNNIPKPERVETVVDLTANVKKDGKDFEKKLKLIEDHMWLHRQEERDLKRSEGDIMKSQQILKRTMRDYEIAINRKKMAEEKKILDNKQKEFFISNQFVHKKEEILKVLPPPLSILYLRTFPSFVTFRMTKDQIEKSVSKAQQVKDEDRKVFLTIGDMERKYRAKMSQIELRRAEVQKMSEQFEQSMKRKEEETSRLNQELAELALTISMEVKKKREQDHNVNKNKNDELEEKRKYEIEMEQSLENKLKKNQTKANQFENNKRLLSADVSKSRLQLGEKLREENSPQQLRNNAQIRNDKARHNPRQEQTTDNTRQNQNSIGKTGKKQDNRKEKARQDQRQDQKRHDLEEDKIRTCKTCSKTRTNDRYHTLQPEQYSIGKTGKNKDNRKEKARQEQRQDQKRHDLEEDKIRTCKTCSKTRTNDRKHTPNQYSIGKTGKNQDNRKEKARQEQRQDQKRHDLEEDKIRTCKTCSKTRTNETETHAKPVQYRKHTPNQYSIGKTGKNKDNRKEKARQEQRQDQKRHDLEEDKIRTCKTCSKTRTNDRKHTPNQYSIGKTGKNKDNRKEKARQEQRQDQKRHDLEEDKIRTCKTCSKTRTNDRKHTPNQYSIGKTGKNKDNRKEKARQEQRQDQKRHDLEEDKIRTCKTCSKTRTNDRYHTLQPEQYRKTGKNKDNRKEKARQEQRQDQKRHDQKKTRSEHARHVPRQEQTTDITRYNQNSIGKTGKNKDNRKEKARQEQRQDRKDMTRRRQDRTCKTCSKTRTNIIKHTPKPEQYSIGKTGKNKDNRKEKARQEQRQDQKRHDLEEDKIRTCKTCSKTRTNDRYHTLQPNSIGKTGKNKDNRKEKARQEQRQDQKRHDLEEDKIRTCKTCSKTRTNDRKHTPNQYSIGKTGKNQDNRKEKARQEQRQDQKRHDLEEDKIRTCKTCSKTRTNDRKHTPNQYSIGKTGKNKDNRKEKARQEQRQDQKRHDLEEDKIRTCKTCSKTRTNDRYHTLQPEQYRHLLDTKNRLTDNSITQRKLQETALMPNWIGLTSKSNINYRLMTPEAETVEGCNTDEEDGTRGERSQVAREVLEEAVRISKKGKRGRHETCHGNCLLYPI</sequence>
<dbReference type="AlphaFoldDB" id="A0A2G8JPV8"/>
<feature type="compositionally biased region" description="Basic and acidic residues" evidence="1">
    <location>
        <begin position="882"/>
        <end position="905"/>
    </location>
</feature>
<name>A0A2G8JPV8_STIJA</name>
<feature type="region of interest" description="Disordered" evidence="1">
    <location>
        <begin position="522"/>
        <end position="564"/>
    </location>
</feature>
<feature type="region of interest" description="Disordered" evidence="1">
    <location>
        <begin position="920"/>
        <end position="960"/>
    </location>
</feature>
<feature type="region of interest" description="Disordered" evidence="1">
    <location>
        <begin position="1"/>
        <end position="20"/>
    </location>
</feature>
<dbReference type="EMBL" id="MRZV01001447">
    <property type="protein sequence ID" value="PIK37797.1"/>
    <property type="molecule type" value="Genomic_DNA"/>
</dbReference>
<feature type="region of interest" description="Disordered" evidence="1">
    <location>
        <begin position="697"/>
        <end position="739"/>
    </location>
</feature>
<reference evidence="2 3" key="1">
    <citation type="journal article" date="2017" name="PLoS Biol.">
        <title>The sea cucumber genome provides insights into morphological evolution and visceral regeneration.</title>
        <authorList>
            <person name="Zhang X."/>
            <person name="Sun L."/>
            <person name="Yuan J."/>
            <person name="Sun Y."/>
            <person name="Gao Y."/>
            <person name="Zhang L."/>
            <person name="Li S."/>
            <person name="Dai H."/>
            <person name="Hamel J.F."/>
            <person name="Liu C."/>
            <person name="Yu Y."/>
            <person name="Liu S."/>
            <person name="Lin W."/>
            <person name="Guo K."/>
            <person name="Jin S."/>
            <person name="Xu P."/>
            <person name="Storey K.B."/>
            <person name="Huan P."/>
            <person name="Zhang T."/>
            <person name="Zhou Y."/>
            <person name="Zhang J."/>
            <person name="Lin C."/>
            <person name="Li X."/>
            <person name="Xing L."/>
            <person name="Huo D."/>
            <person name="Sun M."/>
            <person name="Wang L."/>
            <person name="Mercier A."/>
            <person name="Li F."/>
            <person name="Yang H."/>
            <person name="Xiang J."/>
        </authorList>
    </citation>
    <scope>NUCLEOTIDE SEQUENCE [LARGE SCALE GENOMIC DNA]</scope>
    <source>
        <strain evidence="2">Shaxun</strain>
        <tissue evidence="2">Muscle</tissue>
    </source>
</reference>
<feature type="region of interest" description="Disordered" evidence="1">
    <location>
        <begin position="470"/>
        <end position="509"/>
    </location>
</feature>
<feature type="compositionally biased region" description="Basic and acidic residues" evidence="1">
    <location>
        <begin position="73"/>
        <end position="89"/>
    </location>
</feature>
<feature type="compositionally biased region" description="Polar residues" evidence="1">
    <location>
        <begin position="531"/>
        <end position="540"/>
    </location>
</feature>
<evidence type="ECO:0000313" key="2">
    <source>
        <dbReference type="EMBL" id="PIK37797.1"/>
    </source>
</evidence>
<organism evidence="2 3">
    <name type="scientific">Stichopus japonicus</name>
    <name type="common">Sea cucumber</name>
    <dbReference type="NCBI Taxonomy" id="307972"/>
    <lineage>
        <taxon>Eukaryota</taxon>
        <taxon>Metazoa</taxon>
        <taxon>Echinodermata</taxon>
        <taxon>Eleutherozoa</taxon>
        <taxon>Echinozoa</taxon>
        <taxon>Holothuroidea</taxon>
        <taxon>Aspidochirotacea</taxon>
        <taxon>Aspidochirotida</taxon>
        <taxon>Stichopodidae</taxon>
        <taxon>Apostichopus</taxon>
    </lineage>
</organism>
<dbReference type="OrthoDB" id="10070555at2759"/>
<feature type="compositionally biased region" description="Basic and acidic residues" evidence="1">
    <location>
        <begin position="400"/>
        <end position="409"/>
    </location>
</feature>
<feature type="compositionally biased region" description="Polar residues" evidence="1">
    <location>
        <begin position="856"/>
        <end position="866"/>
    </location>
</feature>
<protein>
    <submittedName>
        <fullName evidence="2">Putative RNA-binding protein 25</fullName>
    </submittedName>
</protein>
<evidence type="ECO:0000313" key="3">
    <source>
        <dbReference type="Proteomes" id="UP000230750"/>
    </source>
</evidence>
<feature type="compositionally biased region" description="Basic and acidic residues" evidence="1">
    <location>
        <begin position="1047"/>
        <end position="1070"/>
    </location>
</feature>
<dbReference type="Proteomes" id="UP000230750">
    <property type="component" value="Unassembled WGS sequence"/>
</dbReference>
<gene>
    <name evidence="2" type="ORF">BSL78_25364</name>
</gene>
<feature type="compositionally biased region" description="Basic and acidic residues" evidence="1">
    <location>
        <begin position="429"/>
        <end position="452"/>
    </location>
</feature>
<feature type="region of interest" description="Disordered" evidence="1">
    <location>
        <begin position="349"/>
        <end position="370"/>
    </location>
</feature>
<accession>A0A2G8JPV8</accession>
<feature type="compositionally biased region" description="Polar residues" evidence="1">
    <location>
        <begin position="982"/>
        <end position="991"/>
    </location>
</feature>
<feature type="compositionally biased region" description="Basic and acidic residues" evidence="1">
    <location>
        <begin position="486"/>
        <end position="509"/>
    </location>
</feature>
<feature type="compositionally biased region" description="Basic and acidic residues" evidence="1">
    <location>
        <begin position="716"/>
        <end position="739"/>
    </location>
</feature>
<feature type="compositionally biased region" description="Basic and acidic residues" evidence="1">
    <location>
        <begin position="937"/>
        <end position="960"/>
    </location>
</feature>
<feature type="region of interest" description="Disordered" evidence="1">
    <location>
        <begin position="642"/>
        <end position="684"/>
    </location>
</feature>
<feature type="region of interest" description="Disordered" evidence="1">
    <location>
        <begin position="973"/>
        <end position="1015"/>
    </location>
</feature>